<feature type="region of interest" description="Disordered" evidence="7">
    <location>
        <begin position="1"/>
        <end position="32"/>
    </location>
</feature>
<dbReference type="CDD" id="cd00082">
    <property type="entry name" value="HisKA"/>
    <property type="match status" value="1"/>
</dbReference>
<evidence type="ECO:0000259" key="10">
    <source>
        <dbReference type="PROSITE" id="PS50112"/>
    </source>
</evidence>
<feature type="domain" description="PAS" evidence="10">
    <location>
        <begin position="446"/>
        <end position="497"/>
    </location>
</feature>
<dbReference type="InterPro" id="IPR007890">
    <property type="entry name" value="CHASE2"/>
</dbReference>
<organism evidence="11 12">
    <name type="scientific">Marinibaculum pumilum</name>
    <dbReference type="NCBI Taxonomy" id="1766165"/>
    <lineage>
        <taxon>Bacteria</taxon>
        <taxon>Pseudomonadati</taxon>
        <taxon>Pseudomonadota</taxon>
        <taxon>Alphaproteobacteria</taxon>
        <taxon>Rhodospirillales</taxon>
        <taxon>Rhodospirillaceae</taxon>
        <taxon>Marinibaculum</taxon>
    </lineage>
</organism>
<evidence type="ECO:0000313" key="12">
    <source>
        <dbReference type="Proteomes" id="UP001595528"/>
    </source>
</evidence>
<dbReference type="SMART" id="SM00387">
    <property type="entry name" value="HATPase_c"/>
    <property type="match status" value="1"/>
</dbReference>
<dbReference type="InterPro" id="IPR003661">
    <property type="entry name" value="HisK_dim/P_dom"/>
</dbReference>
<gene>
    <name evidence="11" type="ORF">ACFOGJ_25040</name>
</gene>
<dbReference type="InterPro" id="IPR050736">
    <property type="entry name" value="Sensor_HK_Regulatory"/>
</dbReference>
<dbReference type="SMART" id="SM00388">
    <property type="entry name" value="HisKA"/>
    <property type="match status" value="1"/>
</dbReference>
<proteinExistence type="predicted"/>
<dbReference type="Proteomes" id="UP001595528">
    <property type="component" value="Unassembled WGS sequence"/>
</dbReference>
<name>A0ABV7L7A0_9PROT</name>
<dbReference type="InterPro" id="IPR004358">
    <property type="entry name" value="Sig_transdc_His_kin-like_C"/>
</dbReference>
<accession>A0ABV7L7A0</accession>
<evidence type="ECO:0000256" key="5">
    <source>
        <dbReference type="ARBA" id="ARBA00022777"/>
    </source>
</evidence>
<dbReference type="InterPro" id="IPR013767">
    <property type="entry name" value="PAS_fold"/>
</dbReference>
<evidence type="ECO:0000256" key="3">
    <source>
        <dbReference type="ARBA" id="ARBA00022553"/>
    </source>
</evidence>
<dbReference type="Gene3D" id="3.30.450.20">
    <property type="entry name" value="PAS domain"/>
    <property type="match status" value="2"/>
</dbReference>
<dbReference type="Gene3D" id="3.30.565.10">
    <property type="entry name" value="Histidine kinase-like ATPase, C-terminal domain"/>
    <property type="match status" value="1"/>
</dbReference>
<evidence type="ECO:0000256" key="1">
    <source>
        <dbReference type="ARBA" id="ARBA00000085"/>
    </source>
</evidence>
<dbReference type="EC" id="2.7.13.3" evidence="2"/>
<keyword evidence="8" id="KW-0812">Transmembrane</keyword>
<keyword evidence="8" id="KW-1133">Transmembrane helix</keyword>
<feature type="transmembrane region" description="Helical" evidence="8">
    <location>
        <begin position="410"/>
        <end position="429"/>
    </location>
</feature>
<feature type="compositionally biased region" description="Low complexity" evidence="7">
    <location>
        <begin position="11"/>
        <end position="26"/>
    </location>
</feature>
<dbReference type="RefSeq" id="WP_379905795.1">
    <property type="nucleotide sequence ID" value="NZ_JBHRTR010000048.1"/>
</dbReference>
<reference evidence="12" key="1">
    <citation type="journal article" date="2019" name="Int. J. Syst. Evol. Microbiol.">
        <title>The Global Catalogue of Microorganisms (GCM) 10K type strain sequencing project: providing services to taxonomists for standard genome sequencing and annotation.</title>
        <authorList>
            <consortium name="The Broad Institute Genomics Platform"/>
            <consortium name="The Broad Institute Genome Sequencing Center for Infectious Disease"/>
            <person name="Wu L."/>
            <person name="Ma J."/>
        </authorList>
    </citation>
    <scope>NUCLEOTIDE SEQUENCE [LARGE SCALE GENOMIC DNA]</scope>
    <source>
        <strain evidence="12">KCTC 42964</strain>
    </source>
</reference>
<dbReference type="InterPro" id="IPR003594">
    <property type="entry name" value="HATPase_dom"/>
</dbReference>
<evidence type="ECO:0000256" key="2">
    <source>
        <dbReference type="ARBA" id="ARBA00012438"/>
    </source>
</evidence>
<comment type="caution">
    <text evidence="11">The sequence shown here is derived from an EMBL/GenBank/DDBJ whole genome shotgun (WGS) entry which is preliminary data.</text>
</comment>
<dbReference type="InterPro" id="IPR035965">
    <property type="entry name" value="PAS-like_dom_sf"/>
</dbReference>
<evidence type="ECO:0000256" key="8">
    <source>
        <dbReference type="SAM" id="Phobius"/>
    </source>
</evidence>
<dbReference type="Gene3D" id="1.10.287.130">
    <property type="match status" value="1"/>
</dbReference>
<dbReference type="PANTHER" id="PTHR43711:SF1">
    <property type="entry name" value="HISTIDINE KINASE 1"/>
    <property type="match status" value="1"/>
</dbReference>
<feature type="domain" description="Histidine kinase" evidence="9">
    <location>
        <begin position="722"/>
        <end position="943"/>
    </location>
</feature>
<dbReference type="InterPro" id="IPR036890">
    <property type="entry name" value="HATPase_C_sf"/>
</dbReference>
<keyword evidence="4" id="KW-0808">Transferase</keyword>
<dbReference type="PANTHER" id="PTHR43711">
    <property type="entry name" value="TWO-COMPONENT HISTIDINE KINASE"/>
    <property type="match status" value="1"/>
</dbReference>
<sequence length="953" mass="99422">MAGQPQRPVRTDGAPAATDAGPAAFGPGPPTEIAPRRTPLIGAALLALLLLGWFADLTPINALRLWGFDLAGSLRPDAAGPSAVVVVDIDDESLARIGQWPWPRDLLARAVARLAEQGAAVVILDLLLAEPDRLDRHDMALASALASLPTVAGAAVPASRSPAAPSEPLIGRFATRGVPELDGLPHADALVPALPVLEAAADGIGLLNLYPDFDGAVRTVPGAIVVGGRLFPGLAVEGVRVAAGAPNLMLEVPSGLGAEGIAIAGHLIPTDSHGRIWIDPRSPERIPVLPAHRLLAGDAALPALAGRVVVLGVSAAGVAAALKTASGHVVSGTLFQAMAIDSILSGRVMARPPALRLAEAGVAMAVGLAIILASPWLTLPLLGLLAAALTLALAAIAGGLTLGAGLLVDASFPILAGLVLAGQVALVRMREQVLIRRRQAAALARQDAYMRRVVDASFDAIVTVDAEAMVLTANAGAERLFGIAARALPGRQLGDLLPGFWQAAMGHRPDDGHSGRQLDATVRGEQVLSIEAAHANGHTVPAEMTIARAEMAQPVFVIVLRDISARIGAEEAARRAAERLRDGVGRITDGFALFGPDRRLVICNSRFAALLGPAGSLANPGIGYDALMSRYARSAVAPVDAGGRPDAWLADRMAAFSAGGPPRIQEHLDGRWFRVDERPTAEGGLVTIYSDITELKLHEMEMLEAMRRAETASAAKSAFLANMSHELRTPLNAVIGFADIMKQELFGPLGSEQYRSYVGDIVGSGTKLLGMIESILEFSRAEQKPVATPGAQCRTADVVDAVRRDLHTAALEQAIELKAELHDGPATLGVDASVLYQVLQNLVSNAIKFARPGTAVVTRSFVDRDGRPGLSVSDEGIGIPADLIDQLTQPFWQRQGALVRAHSGVGLGLAIVKSHVDNLQGELRFDSREGEGTTVTVWFPAACRVPEGNAPPA</sequence>
<keyword evidence="6" id="KW-0902">Two-component regulatory system</keyword>
<dbReference type="PROSITE" id="PS50112">
    <property type="entry name" value="PAS"/>
    <property type="match status" value="1"/>
</dbReference>
<dbReference type="PRINTS" id="PR00344">
    <property type="entry name" value="BCTRLSENSOR"/>
</dbReference>
<dbReference type="SUPFAM" id="SSF55874">
    <property type="entry name" value="ATPase domain of HSP90 chaperone/DNA topoisomerase II/histidine kinase"/>
    <property type="match status" value="1"/>
</dbReference>
<dbReference type="Pfam" id="PF00989">
    <property type="entry name" value="PAS"/>
    <property type="match status" value="1"/>
</dbReference>
<evidence type="ECO:0000259" key="9">
    <source>
        <dbReference type="PROSITE" id="PS50109"/>
    </source>
</evidence>
<protein>
    <recommendedName>
        <fullName evidence="2">histidine kinase</fullName>
        <ecNumber evidence="2">2.7.13.3</ecNumber>
    </recommendedName>
</protein>
<dbReference type="SMART" id="SM00091">
    <property type="entry name" value="PAS"/>
    <property type="match status" value="1"/>
</dbReference>
<dbReference type="InterPro" id="IPR036097">
    <property type="entry name" value="HisK_dim/P_sf"/>
</dbReference>
<keyword evidence="3" id="KW-0597">Phosphoprotein</keyword>
<dbReference type="Pfam" id="PF00512">
    <property type="entry name" value="HisKA"/>
    <property type="match status" value="1"/>
</dbReference>
<keyword evidence="8" id="KW-0472">Membrane</keyword>
<keyword evidence="12" id="KW-1185">Reference proteome</keyword>
<evidence type="ECO:0000256" key="7">
    <source>
        <dbReference type="SAM" id="MobiDB-lite"/>
    </source>
</evidence>
<dbReference type="Pfam" id="PF05226">
    <property type="entry name" value="CHASE2"/>
    <property type="match status" value="1"/>
</dbReference>
<dbReference type="EMBL" id="JBHRTR010000048">
    <property type="protein sequence ID" value="MFC3230538.1"/>
    <property type="molecule type" value="Genomic_DNA"/>
</dbReference>
<keyword evidence="5" id="KW-0418">Kinase</keyword>
<dbReference type="SUPFAM" id="SSF55785">
    <property type="entry name" value="PYP-like sensor domain (PAS domain)"/>
    <property type="match status" value="2"/>
</dbReference>
<dbReference type="SUPFAM" id="SSF47384">
    <property type="entry name" value="Homodimeric domain of signal transducing histidine kinase"/>
    <property type="match status" value="1"/>
</dbReference>
<dbReference type="NCBIfam" id="TIGR00229">
    <property type="entry name" value="sensory_box"/>
    <property type="match status" value="1"/>
</dbReference>
<dbReference type="InterPro" id="IPR000014">
    <property type="entry name" value="PAS"/>
</dbReference>
<comment type="catalytic activity">
    <reaction evidence="1">
        <text>ATP + protein L-histidine = ADP + protein N-phospho-L-histidine.</text>
        <dbReference type="EC" id="2.7.13.3"/>
    </reaction>
</comment>
<dbReference type="PROSITE" id="PS50109">
    <property type="entry name" value="HIS_KIN"/>
    <property type="match status" value="1"/>
</dbReference>
<dbReference type="CDD" id="cd00130">
    <property type="entry name" value="PAS"/>
    <property type="match status" value="1"/>
</dbReference>
<dbReference type="SMART" id="SM01080">
    <property type="entry name" value="CHASE2"/>
    <property type="match status" value="1"/>
</dbReference>
<evidence type="ECO:0000313" key="11">
    <source>
        <dbReference type="EMBL" id="MFC3230538.1"/>
    </source>
</evidence>
<evidence type="ECO:0000256" key="4">
    <source>
        <dbReference type="ARBA" id="ARBA00022679"/>
    </source>
</evidence>
<evidence type="ECO:0000256" key="6">
    <source>
        <dbReference type="ARBA" id="ARBA00023012"/>
    </source>
</evidence>
<feature type="transmembrane region" description="Helical" evidence="8">
    <location>
        <begin position="381"/>
        <end position="404"/>
    </location>
</feature>
<dbReference type="Pfam" id="PF02518">
    <property type="entry name" value="HATPase_c"/>
    <property type="match status" value="1"/>
</dbReference>
<dbReference type="Pfam" id="PF12860">
    <property type="entry name" value="PAS_7"/>
    <property type="match status" value="1"/>
</dbReference>
<dbReference type="InterPro" id="IPR005467">
    <property type="entry name" value="His_kinase_dom"/>
</dbReference>